<reference evidence="1 2" key="1">
    <citation type="submission" date="2017-03" db="EMBL/GenBank/DDBJ databases">
        <authorList>
            <person name="Afonso C.L."/>
            <person name="Miller P.J."/>
            <person name="Scott M.A."/>
            <person name="Spackman E."/>
            <person name="Goraichik I."/>
            <person name="Dimitrov K.M."/>
            <person name="Suarez D.L."/>
            <person name="Swayne D.E."/>
        </authorList>
    </citation>
    <scope>NUCLEOTIDE SEQUENCE [LARGE SCALE GENOMIC DNA]</scope>
    <source>
        <strain evidence="1 2">CECT 7751</strain>
    </source>
</reference>
<evidence type="ECO:0000313" key="2">
    <source>
        <dbReference type="Proteomes" id="UP000193963"/>
    </source>
</evidence>
<dbReference type="EMBL" id="FWFN01000004">
    <property type="protein sequence ID" value="SLN47903.1"/>
    <property type="molecule type" value="Genomic_DNA"/>
</dbReference>
<keyword evidence="2" id="KW-1185">Reference proteome</keyword>
<gene>
    <name evidence="1" type="ORF">PSM7751_02275</name>
</gene>
<dbReference type="OrthoDB" id="9808346at2"/>
<evidence type="ECO:0000313" key="1">
    <source>
        <dbReference type="EMBL" id="SLN47903.1"/>
    </source>
</evidence>
<sequence length="102" mass="11225">MLFARNQCFLTLAIFAKWALLRTQPLRASGCDLLHASNTILRGLLRHITAATMLSQGIPREKVSQVQSHSNAPVTFSTSGRHLREHMLDAVNVLDLTSLTSG</sequence>
<proteinExistence type="predicted"/>
<organism evidence="1 2">
    <name type="scientific">Pseudooceanicola marinus</name>
    <dbReference type="NCBI Taxonomy" id="396013"/>
    <lineage>
        <taxon>Bacteria</taxon>
        <taxon>Pseudomonadati</taxon>
        <taxon>Pseudomonadota</taxon>
        <taxon>Alphaproteobacteria</taxon>
        <taxon>Rhodobacterales</taxon>
        <taxon>Paracoccaceae</taxon>
        <taxon>Pseudooceanicola</taxon>
    </lineage>
</organism>
<protein>
    <recommendedName>
        <fullName evidence="3">Phage integrase family protein</fullName>
    </recommendedName>
</protein>
<accession>A0A1X6ZDK4</accession>
<name>A0A1X6ZDK4_9RHOB</name>
<dbReference type="Proteomes" id="UP000193963">
    <property type="component" value="Unassembled WGS sequence"/>
</dbReference>
<evidence type="ECO:0008006" key="3">
    <source>
        <dbReference type="Google" id="ProtNLM"/>
    </source>
</evidence>
<dbReference type="AlphaFoldDB" id="A0A1X6ZDK4"/>
<dbReference type="RefSeq" id="WP_143515610.1">
    <property type="nucleotide sequence ID" value="NZ_FWFN01000004.1"/>
</dbReference>